<dbReference type="EMBL" id="CAJZBQ010000014">
    <property type="protein sequence ID" value="CAG9315910.1"/>
    <property type="molecule type" value="Genomic_DNA"/>
</dbReference>
<evidence type="ECO:0000256" key="4">
    <source>
        <dbReference type="ARBA" id="ARBA00022694"/>
    </source>
</evidence>
<evidence type="ECO:0000256" key="1">
    <source>
        <dbReference type="ARBA" id="ARBA00004604"/>
    </source>
</evidence>
<sequence length="885" mass="100955">MKIKLDSRIKTLVENCVKLKQRSMFVIVGDRGRDRVADLHLLLSRTDLKVKPSVLWCYSKDLGFSSHKKKRMKQIKKLQQHGQWDQEVDDPFELFISSTQLRFCYYKDSHKVLGNTFSAVVLQDFEALNPNLLCRTVETVEGGGMIIILLKTMTSLKQLYAMTMDVHERYRTPSHNAVDPRFNERFILSLTVCSNCLVMDDEFNILNITNHPIEEKDAIETPEDLQLKDLKTSLEGTFPIGNLMAKVKTLDQGNVTMQIVSSLVDKEQLTFAITAARGRGKSAALGLAVSAAVSIGYSNILVTAPSPENLHAFFQFLFIGLNALGYEEHQHYEVQRGSKEHKKSVLRVTINKTHTQIIRYITVNSTHIQTDLLVIDEAAAIPLPFVKRMLGHYPVLMSSTVHGYEGTGRALSLKLFNDLKTRNLKQLKMTAPIRYSLNDPIEKWLTDLLCLEATTPYPLASAPPHPSHCSLYLVNRDTLFSFHRASELFLHKMMSLFVSSHYRNSPNDLQMISDAPSHLLFVLLGPIDPNNPALPDVLCAVQVALEGKINRARVQKELEKGKAGSGDLVPWTVSEYYQDASFGELTGARVIRIATHPDLQKMGYGTKALEELEKYFKKELFVAEREKIEQMDEDERENEGLINEEIKPKKCVQPLLQKLSESSPQEVEYLSVAYGLNQQLYKFWDNSGFKTVYIKQKSSDITGEYSTIMLKSITDVDFSSFYNDFKRRFQYLLGFEFKTLPAALGLKILDHKIGQDCSEETLQHFVSLYDLKRLEAFCKKLIDYHLILDLLPRLADLYFCGQLNIPFSNLQKNILIAIALQRKEFEHLPPELDLPTSQLVLLFNKIVKILTDHIRKIFEKSVEETIPKNAEENEENPTKHIKLSE</sequence>
<reference evidence="15" key="1">
    <citation type="submission" date="2021-09" db="EMBL/GenBank/DDBJ databases">
        <authorList>
            <consortium name="AG Swart"/>
            <person name="Singh M."/>
            <person name="Singh A."/>
            <person name="Seah K."/>
            <person name="Emmerich C."/>
        </authorList>
    </citation>
    <scope>NUCLEOTIDE SEQUENCE</scope>
    <source>
        <strain evidence="15">ATCC30299</strain>
    </source>
</reference>
<dbReference type="PANTHER" id="PTHR10925">
    <property type="entry name" value="N-ACETYLTRANSFERASE 10"/>
    <property type="match status" value="1"/>
</dbReference>
<dbReference type="CDD" id="cd04301">
    <property type="entry name" value="NAT_SF"/>
    <property type="match status" value="1"/>
</dbReference>
<evidence type="ECO:0000256" key="6">
    <source>
        <dbReference type="ARBA" id="ARBA00022840"/>
    </source>
</evidence>
<dbReference type="Proteomes" id="UP001162131">
    <property type="component" value="Unassembled WGS sequence"/>
</dbReference>
<evidence type="ECO:0000256" key="9">
    <source>
        <dbReference type="ARBA" id="ARBA00068357"/>
    </source>
</evidence>
<dbReference type="Pfam" id="PF08351">
    <property type="entry name" value="TmcA_N"/>
    <property type="match status" value="1"/>
</dbReference>
<evidence type="ECO:0000256" key="2">
    <source>
        <dbReference type="ARBA" id="ARBA00022552"/>
    </source>
</evidence>
<comment type="caution">
    <text evidence="15">The sequence shown here is derived from an EMBL/GenBank/DDBJ whole genome shotgun (WGS) entry which is preliminary data.</text>
</comment>
<feature type="domain" description="TcmA/NAT10 helicase" evidence="11">
    <location>
        <begin position="273"/>
        <end position="452"/>
    </location>
</feature>
<keyword evidence="5 10" id="KW-0547">Nucleotide-binding</keyword>
<feature type="binding site" evidence="10">
    <location>
        <begin position="278"/>
        <end position="287"/>
    </location>
    <ligand>
        <name>ATP</name>
        <dbReference type="ChEBI" id="CHEBI:30616"/>
    </ligand>
</feature>
<proteinExistence type="inferred from homology"/>
<dbReference type="Pfam" id="PF13725">
    <property type="entry name" value="tRNA_bind_2"/>
    <property type="match status" value="1"/>
</dbReference>
<evidence type="ECO:0000256" key="5">
    <source>
        <dbReference type="ARBA" id="ARBA00022741"/>
    </source>
</evidence>
<dbReference type="InterPro" id="IPR032672">
    <property type="entry name" value="TmcA/NAT10/Kre33"/>
</dbReference>
<keyword evidence="16" id="KW-1185">Reference proteome</keyword>
<dbReference type="HAMAP" id="MF_03211">
    <property type="entry name" value="RNA_acetyltr_Nat10"/>
    <property type="match status" value="1"/>
</dbReference>
<dbReference type="PANTHER" id="PTHR10925:SF5">
    <property type="entry name" value="RNA CYTIDINE ACETYLTRANSFERASE"/>
    <property type="match status" value="1"/>
</dbReference>
<feature type="domain" description="Possible tRNA binding" evidence="14">
    <location>
        <begin position="719"/>
        <end position="876"/>
    </location>
</feature>
<dbReference type="AlphaFoldDB" id="A0AAU9IW35"/>
<evidence type="ECO:0000259" key="13">
    <source>
        <dbReference type="Pfam" id="PF13718"/>
    </source>
</evidence>
<evidence type="ECO:0000256" key="8">
    <source>
        <dbReference type="ARBA" id="ARBA00023315"/>
    </source>
</evidence>
<feature type="domain" description="N-acetyltransferase" evidence="13">
    <location>
        <begin position="492"/>
        <end position="713"/>
    </location>
</feature>
<dbReference type="Gene3D" id="3.40.50.300">
    <property type="entry name" value="P-loop containing nucleotide triphosphate hydrolases"/>
    <property type="match status" value="1"/>
</dbReference>
<dbReference type="InterPro" id="IPR007807">
    <property type="entry name" value="TcmA/NAT10_helicase"/>
</dbReference>
<accession>A0AAU9IW35</accession>
<evidence type="ECO:0000313" key="16">
    <source>
        <dbReference type="Proteomes" id="UP001162131"/>
    </source>
</evidence>
<feature type="domain" description="TmcA/NAT10 N-terminal" evidence="12">
    <location>
        <begin position="8"/>
        <end position="199"/>
    </location>
</feature>
<keyword evidence="4 10" id="KW-0819">tRNA processing</keyword>
<dbReference type="GO" id="GO:0000049">
    <property type="term" value="F:tRNA binding"/>
    <property type="evidence" value="ECO:0007669"/>
    <property type="project" value="TreeGrafter"/>
</dbReference>
<dbReference type="EC" id="2.3.1.-" evidence="10"/>
<feature type="binding site" evidence="10">
    <location>
        <begin position="593"/>
        <end position="595"/>
    </location>
    <ligand>
        <name>acetyl-CoA</name>
        <dbReference type="ChEBI" id="CHEBI:57288"/>
    </ligand>
</feature>
<comment type="function">
    <text evidence="10">RNA cytidine acetyltransferase with specificity toward both 18S rRNA and tRNAs. Catalyzes the formation of N(4)-acetylcytidine (ac4C) in 18S rRNA. Required for early nucleolar cleavages of precursor rRNA at sites A0, A1 and A2 during 18S rRNA synthesis. Catalyzes the formation of ac4C in serine and leucine tRNAs. Requires a tRNA-binding adapter protein for full tRNA acetyltransferase activity but not for 18S rRNA acetylation.</text>
</comment>
<dbReference type="Gene3D" id="3.40.630.30">
    <property type="match status" value="1"/>
</dbReference>
<feature type="binding site" evidence="10">
    <location>
        <begin position="600"/>
        <end position="606"/>
    </location>
    <ligand>
        <name>acetyl-CoA</name>
        <dbReference type="ChEBI" id="CHEBI:57288"/>
    </ligand>
</feature>
<dbReference type="GO" id="GO:1990883">
    <property type="term" value="F:18S rRNA cytidine N-acetyltransferase activity"/>
    <property type="evidence" value="ECO:0007669"/>
    <property type="project" value="TreeGrafter"/>
</dbReference>
<keyword evidence="6 10" id="KW-0067">ATP-binding</keyword>
<evidence type="ECO:0000259" key="12">
    <source>
        <dbReference type="Pfam" id="PF08351"/>
    </source>
</evidence>
<evidence type="ECO:0000256" key="10">
    <source>
        <dbReference type="HAMAP-Rule" id="MF_03211"/>
    </source>
</evidence>
<keyword evidence="7 10" id="KW-0539">Nucleus</keyword>
<organism evidence="15 16">
    <name type="scientific">Blepharisma stoltei</name>
    <dbReference type="NCBI Taxonomy" id="1481888"/>
    <lineage>
        <taxon>Eukaryota</taxon>
        <taxon>Sar</taxon>
        <taxon>Alveolata</taxon>
        <taxon>Ciliophora</taxon>
        <taxon>Postciliodesmatophora</taxon>
        <taxon>Heterotrichea</taxon>
        <taxon>Heterotrichida</taxon>
        <taxon>Blepharismidae</taxon>
        <taxon>Blepharisma</taxon>
    </lineage>
</organism>
<dbReference type="GO" id="GO:1904812">
    <property type="term" value="P:rRNA acetylation involved in maturation of SSU-rRNA"/>
    <property type="evidence" value="ECO:0007669"/>
    <property type="project" value="InterPro"/>
</dbReference>
<evidence type="ECO:0000259" key="11">
    <source>
        <dbReference type="Pfam" id="PF05127"/>
    </source>
</evidence>
<evidence type="ECO:0000259" key="14">
    <source>
        <dbReference type="Pfam" id="PF13725"/>
    </source>
</evidence>
<dbReference type="GO" id="GO:0051391">
    <property type="term" value="P:tRNA acetylation"/>
    <property type="evidence" value="ECO:0007669"/>
    <property type="project" value="UniProtKB-UniRule"/>
</dbReference>
<dbReference type="InterPro" id="IPR000182">
    <property type="entry name" value="GNAT_dom"/>
</dbReference>
<feature type="binding site" evidence="10">
    <location>
        <position position="686"/>
    </location>
    <ligand>
        <name>acetyl-CoA</name>
        <dbReference type="ChEBI" id="CHEBI:57288"/>
    </ligand>
</feature>
<dbReference type="InterPro" id="IPR027417">
    <property type="entry name" value="P-loop_NTPase"/>
</dbReference>
<comment type="catalytic activity">
    <reaction evidence="10">
        <text>a cytidine in 18S rRNA + acetyl-CoA + ATP + H2O = an N(4)-acetylcytidine in 18S rRNA + ADP + phosphate + CoA + H(+)</text>
        <dbReference type="Rhea" id="RHEA:51424"/>
        <dbReference type="Rhea" id="RHEA-COMP:13575"/>
        <dbReference type="Rhea" id="RHEA-COMP:13576"/>
        <dbReference type="ChEBI" id="CHEBI:15377"/>
        <dbReference type="ChEBI" id="CHEBI:15378"/>
        <dbReference type="ChEBI" id="CHEBI:30616"/>
        <dbReference type="ChEBI" id="CHEBI:43474"/>
        <dbReference type="ChEBI" id="CHEBI:57287"/>
        <dbReference type="ChEBI" id="CHEBI:57288"/>
        <dbReference type="ChEBI" id="CHEBI:74900"/>
        <dbReference type="ChEBI" id="CHEBI:82748"/>
        <dbReference type="ChEBI" id="CHEBI:456216"/>
    </reaction>
</comment>
<dbReference type="Gene3D" id="3.40.50.11040">
    <property type="match status" value="1"/>
</dbReference>
<dbReference type="GO" id="GO:0005730">
    <property type="term" value="C:nucleolus"/>
    <property type="evidence" value="ECO:0007669"/>
    <property type="project" value="UniProtKB-SubCell"/>
</dbReference>
<dbReference type="Pfam" id="PF05127">
    <property type="entry name" value="NAT10_TcmA_helicase"/>
    <property type="match status" value="1"/>
</dbReference>
<dbReference type="InterPro" id="IPR027992">
    <property type="entry name" value="tRNA_bind_dom"/>
</dbReference>
<dbReference type="InterPro" id="IPR033688">
    <property type="entry name" value="NAT10"/>
</dbReference>
<evidence type="ECO:0000256" key="7">
    <source>
        <dbReference type="ARBA" id="ARBA00023242"/>
    </source>
</evidence>
<dbReference type="InterPro" id="IPR013562">
    <property type="entry name" value="TmcA/NAT10_N"/>
</dbReference>
<comment type="catalytic activity">
    <reaction evidence="10">
        <text>a cytidine in tRNA + acetyl-CoA + ATP + H2O = an N(4)-acetylcytidine in tRNA + ADP + phosphate + CoA + H(+)</text>
        <dbReference type="Rhea" id="RHEA:53876"/>
        <dbReference type="Rhea" id="RHEA-COMP:13670"/>
        <dbReference type="Rhea" id="RHEA-COMP:13671"/>
        <dbReference type="ChEBI" id="CHEBI:15377"/>
        <dbReference type="ChEBI" id="CHEBI:15378"/>
        <dbReference type="ChEBI" id="CHEBI:30616"/>
        <dbReference type="ChEBI" id="CHEBI:43474"/>
        <dbReference type="ChEBI" id="CHEBI:57287"/>
        <dbReference type="ChEBI" id="CHEBI:57288"/>
        <dbReference type="ChEBI" id="CHEBI:74900"/>
        <dbReference type="ChEBI" id="CHEBI:82748"/>
        <dbReference type="ChEBI" id="CHEBI:456216"/>
    </reaction>
</comment>
<keyword evidence="2 10" id="KW-0698">rRNA processing</keyword>
<name>A0AAU9IW35_9CILI</name>
<keyword evidence="8 10" id="KW-0012">Acyltransferase</keyword>
<protein>
    <recommendedName>
        <fullName evidence="9 10">RNA cytidine acetyltransferase</fullName>
        <ecNumber evidence="10">2.3.1.-</ecNumber>
    </recommendedName>
    <alternativeName>
        <fullName evidence="10">18S rRNA cytosine acetyltransferase</fullName>
    </alternativeName>
</protein>
<dbReference type="FunFam" id="3.40.50.300:FF:002218">
    <property type="entry name" value="tRNA(Met) cytidine acetyltransferase TmcA"/>
    <property type="match status" value="1"/>
</dbReference>
<dbReference type="GO" id="GO:0030686">
    <property type="term" value="C:90S preribosome"/>
    <property type="evidence" value="ECO:0007669"/>
    <property type="project" value="TreeGrafter"/>
</dbReference>
<evidence type="ECO:0000256" key="3">
    <source>
        <dbReference type="ARBA" id="ARBA00022679"/>
    </source>
</evidence>
<gene>
    <name evidence="15" type="ORF">BSTOLATCC_MIC14654</name>
</gene>
<keyword evidence="3 10" id="KW-0808">Transferase</keyword>
<dbReference type="GO" id="GO:0005524">
    <property type="term" value="F:ATP binding"/>
    <property type="evidence" value="ECO:0007669"/>
    <property type="project" value="UniProtKB-UniRule"/>
</dbReference>
<feature type="binding site" evidence="10">
    <location>
        <position position="434"/>
    </location>
    <ligand>
        <name>ATP</name>
        <dbReference type="ChEBI" id="CHEBI:30616"/>
    </ligand>
</feature>
<comment type="similarity">
    <text evidence="10">Belongs to the RNA cytidine acetyltransferase family. NAT10 subfamily.</text>
</comment>
<comment type="subcellular location">
    <subcellularLocation>
        <location evidence="1 10">Nucleus</location>
        <location evidence="1 10">Nucleolus</location>
    </subcellularLocation>
</comment>
<evidence type="ECO:0000313" key="15">
    <source>
        <dbReference type="EMBL" id="CAG9315910.1"/>
    </source>
</evidence>
<dbReference type="Pfam" id="PF13718">
    <property type="entry name" value="GNAT_acetyltr_2"/>
    <property type="match status" value="1"/>
</dbReference>